<dbReference type="Pfam" id="PF00717">
    <property type="entry name" value="Peptidase_S24"/>
    <property type="match status" value="1"/>
</dbReference>
<accession>F9RKE9</accession>
<dbReference type="InterPro" id="IPR036388">
    <property type="entry name" value="WH-like_DNA-bd_sf"/>
</dbReference>
<dbReference type="GO" id="GO:0006508">
    <property type="term" value="P:proteolysis"/>
    <property type="evidence" value="ECO:0007669"/>
    <property type="project" value="UniProtKB-KW"/>
</dbReference>
<dbReference type="Gene3D" id="2.10.109.10">
    <property type="entry name" value="Umud Fragment, subunit A"/>
    <property type="match status" value="1"/>
</dbReference>
<dbReference type="AlphaFoldDB" id="F9RKE9"/>
<organism evidence="7 8">
    <name type="scientific">Vibrio scophthalmi LMG 19158</name>
    <dbReference type="NCBI Taxonomy" id="870967"/>
    <lineage>
        <taxon>Bacteria</taxon>
        <taxon>Pseudomonadati</taxon>
        <taxon>Pseudomonadota</taxon>
        <taxon>Gammaproteobacteria</taxon>
        <taxon>Vibrionales</taxon>
        <taxon>Vibrionaceae</taxon>
        <taxon>Vibrio</taxon>
    </lineage>
</organism>
<dbReference type="InterPro" id="IPR003314">
    <property type="entry name" value="Mu-type_HTH"/>
</dbReference>
<keyword evidence="3" id="KW-0805">Transcription regulation</keyword>
<keyword evidence="2" id="KW-0378">Hydrolase</keyword>
<sequence length="228" mass="25731">MKKEWYQTSELIDIFGLPSTTQGVNRKARAENWLKRKPEGVQGRAFEYHISSLPKQVQETLCGMPKSQPAPLVQHNLIQIPFYEIYASAGHGVLPIEQQEPEYTIDLHPQLLINNGISPVNLISMPVKGDSMEPTLFDGDIVVVRKTSPSASVLEGVFVIRIGEEVFIKRIQYNRFEGRMQVDSDNGFYAGYVIKAEHLNEVQIIGEAVYVLSKLRKLNSYVSEHVAC</sequence>
<dbReference type="CDD" id="cd06529">
    <property type="entry name" value="S24_LexA-like"/>
    <property type="match status" value="1"/>
</dbReference>
<evidence type="ECO:0000256" key="5">
    <source>
        <dbReference type="ARBA" id="ARBA00023163"/>
    </source>
</evidence>
<dbReference type="InterPro" id="IPR009061">
    <property type="entry name" value="DNA-bd_dom_put_sf"/>
</dbReference>
<dbReference type="Proteomes" id="UP000004349">
    <property type="component" value="Unassembled WGS sequence"/>
</dbReference>
<evidence type="ECO:0000313" key="8">
    <source>
        <dbReference type="Proteomes" id="UP000004349"/>
    </source>
</evidence>
<dbReference type="InterPro" id="IPR036286">
    <property type="entry name" value="LexA/Signal_pep-like_sf"/>
</dbReference>
<evidence type="ECO:0000256" key="1">
    <source>
        <dbReference type="ARBA" id="ARBA00022670"/>
    </source>
</evidence>
<proteinExistence type="predicted"/>
<dbReference type="InterPro" id="IPR019756">
    <property type="entry name" value="Pept_S26A_signal_pept_1_Ser-AS"/>
</dbReference>
<evidence type="ECO:0000259" key="6">
    <source>
        <dbReference type="PROSITE" id="PS51702"/>
    </source>
</evidence>
<keyword evidence="5" id="KW-0804">Transcription</keyword>
<keyword evidence="1" id="KW-0645">Protease</keyword>
<dbReference type="PROSITE" id="PS00501">
    <property type="entry name" value="SPASE_I_1"/>
    <property type="match status" value="1"/>
</dbReference>
<dbReference type="GO" id="GO:0016020">
    <property type="term" value="C:membrane"/>
    <property type="evidence" value="ECO:0007669"/>
    <property type="project" value="InterPro"/>
</dbReference>
<evidence type="ECO:0000256" key="3">
    <source>
        <dbReference type="ARBA" id="ARBA00023015"/>
    </source>
</evidence>
<dbReference type="SUPFAM" id="SSF51306">
    <property type="entry name" value="LexA/Signal peptidase"/>
    <property type="match status" value="1"/>
</dbReference>
<dbReference type="InterPro" id="IPR039418">
    <property type="entry name" value="LexA-like"/>
</dbReference>
<dbReference type="InterPro" id="IPR015927">
    <property type="entry name" value="Peptidase_S24_S26A/B/C"/>
</dbReference>
<dbReference type="PANTHER" id="PTHR40661">
    <property type="match status" value="1"/>
</dbReference>
<name>F9RKE9_9VIBR</name>
<dbReference type="eggNOG" id="COG2932">
    <property type="taxonomic scope" value="Bacteria"/>
</dbReference>
<dbReference type="GO" id="GO:0004252">
    <property type="term" value="F:serine-type endopeptidase activity"/>
    <property type="evidence" value="ECO:0007669"/>
    <property type="project" value="InterPro"/>
</dbReference>
<dbReference type="EMBL" id="AFWE01000062">
    <property type="protein sequence ID" value="EGU39860.1"/>
    <property type="molecule type" value="Genomic_DNA"/>
</dbReference>
<dbReference type="Gene3D" id="1.10.10.10">
    <property type="entry name" value="Winged helix-like DNA-binding domain superfamily/Winged helix DNA-binding domain"/>
    <property type="match status" value="1"/>
</dbReference>
<protein>
    <recommendedName>
        <fullName evidence="6">HTH Mu-type domain-containing protein</fullName>
    </recommendedName>
</protein>
<feature type="domain" description="HTH Mu-type" evidence="6">
    <location>
        <begin position="2"/>
        <end position="69"/>
    </location>
</feature>
<dbReference type="GO" id="GO:0003677">
    <property type="term" value="F:DNA binding"/>
    <property type="evidence" value="ECO:0007669"/>
    <property type="project" value="UniProtKB-KW"/>
</dbReference>
<evidence type="ECO:0000313" key="7">
    <source>
        <dbReference type="EMBL" id="EGU39860.1"/>
    </source>
</evidence>
<dbReference type="PROSITE" id="PS51702">
    <property type="entry name" value="HTH_MU"/>
    <property type="match status" value="1"/>
</dbReference>
<keyword evidence="4" id="KW-0238">DNA-binding</keyword>
<dbReference type="RefSeq" id="WP_005593613.1">
    <property type="nucleotide sequence ID" value="NZ_AFWE01000062.1"/>
</dbReference>
<dbReference type="Pfam" id="PF02316">
    <property type="entry name" value="HTH_Tnp_Mu_1"/>
    <property type="match status" value="1"/>
</dbReference>
<reference evidence="7 8" key="1">
    <citation type="journal article" date="2012" name="Int. J. Syst. Evol. Microbiol.">
        <title>Vibrio caribbeanicus sp. nov., isolated from the marine sponge Scleritoderma cyanea.</title>
        <authorList>
            <person name="Hoffmann M."/>
            <person name="Monday S.R."/>
            <person name="Allard M.W."/>
            <person name="Strain E.A."/>
            <person name="Whittaker P."/>
            <person name="Naum M."/>
            <person name="McCarthy P.J."/>
            <person name="Lopez J.V."/>
            <person name="Fischer M."/>
            <person name="Brown E.W."/>
        </authorList>
    </citation>
    <scope>NUCLEOTIDE SEQUENCE [LARGE SCALE GENOMIC DNA]</scope>
    <source>
        <strain evidence="7 8">LMG 19158</strain>
    </source>
</reference>
<gene>
    <name evidence="7" type="ORF">VIS19158_09313</name>
</gene>
<dbReference type="SUPFAM" id="SSF46955">
    <property type="entry name" value="Putative DNA-binding domain"/>
    <property type="match status" value="1"/>
</dbReference>
<evidence type="ECO:0000256" key="2">
    <source>
        <dbReference type="ARBA" id="ARBA00022801"/>
    </source>
</evidence>
<evidence type="ECO:0000256" key="4">
    <source>
        <dbReference type="ARBA" id="ARBA00023125"/>
    </source>
</evidence>
<dbReference type="PANTHER" id="PTHR40661:SF3">
    <property type="entry name" value="FELS-1 PROPHAGE TRANSCRIPTIONAL REGULATOR"/>
    <property type="match status" value="1"/>
</dbReference>
<comment type="caution">
    <text evidence="7">The sequence shown here is derived from an EMBL/GenBank/DDBJ whole genome shotgun (WGS) entry which is preliminary data.</text>
</comment>